<feature type="non-terminal residue" evidence="10">
    <location>
        <position position="258"/>
    </location>
</feature>
<evidence type="ECO:0000256" key="3">
    <source>
        <dbReference type="ARBA" id="ARBA00022723"/>
    </source>
</evidence>
<accession>A0A382EQK3</accession>
<feature type="compositionally biased region" description="Basic and acidic residues" evidence="8">
    <location>
        <begin position="1"/>
        <end position="10"/>
    </location>
</feature>
<evidence type="ECO:0000256" key="6">
    <source>
        <dbReference type="ARBA" id="ARBA00022833"/>
    </source>
</evidence>
<comment type="similarity">
    <text evidence="2">Belongs to the AP endonuclease 2 family.</text>
</comment>
<dbReference type="SMART" id="SM00518">
    <property type="entry name" value="AP2Ec"/>
    <property type="match status" value="1"/>
</dbReference>
<dbReference type="GO" id="GO:0008081">
    <property type="term" value="F:phosphoric diester hydrolase activity"/>
    <property type="evidence" value="ECO:0007669"/>
    <property type="project" value="TreeGrafter"/>
</dbReference>
<reference evidence="10" key="1">
    <citation type="submission" date="2018-05" db="EMBL/GenBank/DDBJ databases">
        <authorList>
            <person name="Lanie J.A."/>
            <person name="Ng W.-L."/>
            <person name="Kazmierczak K.M."/>
            <person name="Andrzejewski T.M."/>
            <person name="Davidsen T.M."/>
            <person name="Wayne K.J."/>
            <person name="Tettelin H."/>
            <person name="Glass J.I."/>
            <person name="Rusch D."/>
            <person name="Podicherti R."/>
            <person name="Tsui H.-C.T."/>
            <person name="Winkler M.E."/>
        </authorList>
    </citation>
    <scope>NUCLEOTIDE SEQUENCE</scope>
</reference>
<gene>
    <name evidence="10" type="ORF">METZ01_LOCUS205107</name>
</gene>
<dbReference type="GO" id="GO:0006284">
    <property type="term" value="P:base-excision repair"/>
    <property type="evidence" value="ECO:0007669"/>
    <property type="project" value="TreeGrafter"/>
</dbReference>
<dbReference type="FunFam" id="3.20.20.150:FF:000001">
    <property type="entry name" value="Probable endonuclease 4"/>
    <property type="match status" value="1"/>
</dbReference>
<dbReference type="HAMAP" id="MF_00152">
    <property type="entry name" value="Nfo"/>
    <property type="match status" value="1"/>
</dbReference>
<dbReference type="AlphaFoldDB" id="A0A382EQK3"/>
<keyword evidence="4" id="KW-0227">DNA damage</keyword>
<dbReference type="PROSITE" id="PS51432">
    <property type="entry name" value="AP_NUCLEASE_F2_4"/>
    <property type="match status" value="1"/>
</dbReference>
<dbReference type="PANTHER" id="PTHR21445">
    <property type="entry name" value="ENDONUCLEASE IV ENDODEOXYRIBONUCLEASE IV"/>
    <property type="match status" value="1"/>
</dbReference>
<dbReference type="PROSITE" id="PS00730">
    <property type="entry name" value="AP_NUCLEASE_F2_2"/>
    <property type="match status" value="1"/>
</dbReference>
<evidence type="ECO:0000256" key="2">
    <source>
        <dbReference type="ARBA" id="ARBA00005340"/>
    </source>
</evidence>
<feature type="domain" description="Xylose isomerase-like TIM barrel" evidence="9">
    <location>
        <begin position="25"/>
        <end position="253"/>
    </location>
</feature>
<dbReference type="SUPFAM" id="SSF51658">
    <property type="entry name" value="Xylose isomerase-like"/>
    <property type="match status" value="1"/>
</dbReference>
<organism evidence="10">
    <name type="scientific">marine metagenome</name>
    <dbReference type="NCBI Taxonomy" id="408172"/>
    <lineage>
        <taxon>unclassified sequences</taxon>
        <taxon>metagenomes</taxon>
        <taxon>ecological metagenomes</taxon>
    </lineage>
</organism>
<dbReference type="InterPro" id="IPR001719">
    <property type="entry name" value="AP_endonuc_2"/>
</dbReference>
<evidence type="ECO:0000259" key="9">
    <source>
        <dbReference type="Pfam" id="PF01261"/>
    </source>
</evidence>
<evidence type="ECO:0000256" key="4">
    <source>
        <dbReference type="ARBA" id="ARBA00022763"/>
    </source>
</evidence>
<evidence type="ECO:0000256" key="1">
    <source>
        <dbReference type="ARBA" id="ARBA00001947"/>
    </source>
</evidence>
<dbReference type="PROSITE" id="PS00731">
    <property type="entry name" value="AP_NUCLEASE_F2_3"/>
    <property type="match status" value="1"/>
</dbReference>
<dbReference type="PANTHER" id="PTHR21445:SF0">
    <property type="entry name" value="APURINIC-APYRIMIDINIC ENDONUCLEASE"/>
    <property type="match status" value="1"/>
</dbReference>
<protein>
    <recommendedName>
        <fullName evidence="9">Xylose isomerase-like TIM barrel domain-containing protein</fullName>
    </recommendedName>
</protein>
<dbReference type="CDD" id="cd00019">
    <property type="entry name" value="AP2Ec"/>
    <property type="match status" value="1"/>
</dbReference>
<evidence type="ECO:0000256" key="8">
    <source>
        <dbReference type="SAM" id="MobiDB-lite"/>
    </source>
</evidence>
<keyword evidence="3" id="KW-0479">Metal-binding</keyword>
<feature type="region of interest" description="Disordered" evidence="8">
    <location>
        <begin position="1"/>
        <end position="21"/>
    </location>
</feature>
<comment type="cofactor">
    <cofactor evidence="1">
        <name>Zn(2+)</name>
        <dbReference type="ChEBI" id="CHEBI:29105"/>
    </cofactor>
</comment>
<dbReference type="GO" id="GO:0003677">
    <property type="term" value="F:DNA binding"/>
    <property type="evidence" value="ECO:0007669"/>
    <property type="project" value="InterPro"/>
</dbReference>
<proteinExistence type="inferred from homology"/>
<dbReference type="NCBIfam" id="TIGR00587">
    <property type="entry name" value="nfo"/>
    <property type="match status" value="1"/>
</dbReference>
<keyword evidence="5" id="KW-0378">Hydrolase</keyword>
<dbReference type="Gene3D" id="3.20.20.150">
    <property type="entry name" value="Divalent-metal-dependent TIM barrel enzymes"/>
    <property type="match status" value="1"/>
</dbReference>
<evidence type="ECO:0000313" key="10">
    <source>
        <dbReference type="EMBL" id="SVB52253.1"/>
    </source>
</evidence>
<evidence type="ECO:0000256" key="5">
    <source>
        <dbReference type="ARBA" id="ARBA00022801"/>
    </source>
</evidence>
<dbReference type="GO" id="GO:0008270">
    <property type="term" value="F:zinc ion binding"/>
    <property type="evidence" value="ECO:0007669"/>
    <property type="project" value="InterPro"/>
</dbReference>
<name>A0A382EQK3_9ZZZZ</name>
<dbReference type="EMBL" id="UINC01045464">
    <property type="protein sequence ID" value="SVB52253.1"/>
    <property type="molecule type" value="Genomic_DNA"/>
</dbReference>
<dbReference type="InterPro" id="IPR018246">
    <property type="entry name" value="AP_endonuc_F2_Zn_BS"/>
</dbReference>
<dbReference type="InterPro" id="IPR036237">
    <property type="entry name" value="Xyl_isomerase-like_sf"/>
</dbReference>
<keyword evidence="7" id="KW-0234">DNA repair</keyword>
<evidence type="ECO:0000256" key="7">
    <source>
        <dbReference type="ARBA" id="ARBA00023204"/>
    </source>
</evidence>
<dbReference type="GO" id="GO:0003906">
    <property type="term" value="F:DNA-(apurinic or apyrimidinic site) endonuclease activity"/>
    <property type="evidence" value="ECO:0007669"/>
    <property type="project" value="TreeGrafter"/>
</dbReference>
<keyword evidence="6" id="KW-0862">Zinc</keyword>
<sequence>MTGELRDELGAHVSSGGGVDKAPARAREIDAVVLQLFTKQPNRWAEPKVDDRTAAMFRDERAAHEISVAGAHDSYLINLSSPDSRLWRMSQRSFEAELRRCEVLGLDFLVTHPGNATDGKHEAGIERNAQGVTESLEAVEGSTRVLLELTAGSGTSVGGTFEDLQAITEMIPSAHRDRVGVCFDTCHAFSAGYDLVDEYEKVWSSFERIIGIDRLGLIHVNDSKHPFGSHKDRHETIGQGTLGTEPFRRLMVDERLAH</sequence>
<dbReference type="InterPro" id="IPR013022">
    <property type="entry name" value="Xyl_isomerase-like_TIM-brl"/>
</dbReference>
<dbReference type="Pfam" id="PF01261">
    <property type="entry name" value="AP_endonuc_2"/>
    <property type="match status" value="1"/>
</dbReference>